<feature type="region of interest" description="Disordered" evidence="3">
    <location>
        <begin position="510"/>
        <end position="537"/>
    </location>
</feature>
<feature type="compositionally biased region" description="Polar residues" evidence="3">
    <location>
        <begin position="1"/>
        <end position="15"/>
    </location>
</feature>
<feature type="transmembrane region" description="Helical" evidence="4">
    <location>
        <begin position="419"/>
        <end position="438"/>
    </location>
</feature>
<feature type="transmembrane region" description="Helical" evidence="4">
    <location>
        <begin position="445"/>
        <end position="470"/>
    </location>
</feature>
<proteinExistence type="inferred from homology"/>
<dbReference type="Proteomes" id="UP000029409">
    <property type="component" value="Chromosome"/>
</dbReference>
<comment type="similarity">
    <text evidence="1">Belongs to the GerABKA family.</text>
</comment>
<keyword evidence="2 4" id="KW-0472">Membrane</keyword>
<dbReference type="AlphaFoldDB" id="A0A089IUJ9"/>
<feature type="compositionally biased region" description="Basic and acidic residues" evidence="3">
    <location>
        <begin position="513"/>
        <end position="531"/>
    </location>
</feature>
<dbReference type="KEGG" id="pdu:PDUR_12695"/>
<dbReference type="Pfam" id="PF03323">
    <property type="entry name" value="GerA"/>
    <property type="match status" value="1"/>
</dbReference>
<dbReference type="GO" id="GO:0009847">
    <property type="term" value="P:spore germination"/>
    <property type="evidence" value="ECO:0007669"/>
    <property type="project" value="InterPro"/>
</dbReference>
<dbReference type="PIRSF" id="PIRSF005690">
    <property type="entry name" value="GerBA"/>
    <property type="match status" value="1"/>
</dbReference>
<evidence type="ECO:0000256" key="3">
    <source>
        <dbReference type="SAM" id="MobiDB-lite"/>
    </source>
</evidence>
<dbReference type="PANTHER" id="PTHR22550">
    <property type="entry name" value="SPORE GERMINATION PROTEIN"/>
    <property type="match status" value="1"/>
</dbReference>
<gene>
    <name evidence="5" type="ORF">PDUR_12695</name>
</gene>
<evidence type="ECO:0000313" key="5">
    <source>
        <dbReference type="EMBL" id="AIQ12664.1"/>
    </source>
</evidence>
<dbReference type="EMBL" id="CP009288">
    <property type="protein sequence ID" value="AIQ12664.1"/>
    <property type="molecule type" value="Genomic_DNA"/>
</dbReference>
<sequence length="537" mass="58311">MKKNGPNSQNESAGASGNPAAGTGNQAVLTISDNLAETLENMKRELGSSPDLKIRKFRIGSAEPFWAAAVYMDGMVNTAAVDEFVLEALMENPEDAAEEVPREPQDRLGLVLARGLELGEIAIRDNWDDMMLSLLSGNTIILLDGCSKAIEGGTKGGAWRTVSEPSSQIVIRGPKDSFIESIITNIALIRRRIKSPKLWVEFMKFGTVTNTDVALLYMKDRAEAKVLDQVKMRLSKIDIEAVLESSYIEQLIQDKVFTPFPTVFNTERPDVAAANLLEGRIVLIVDGTPFVLIVPTVLAQFLQSTDDYSLRFDIATLMRLVRYVSLIILLLGPSVFIALTTFHYEMVPTPMLISLLAQRENVPFPAAIEAIIMEAAFEILREAGIRMPRAVGQTVSVVGALILGTAVVEAGIITPVMVIVVALTGIASFAIPSYNLAVAGRIVRFGFMIAASMFGFYGITLGLIVLIAHLNSLQSFGTPYLAPFSPFSVRGQKDTIVRVPMFLVNLRPNKLGHMNDNDKSGKDKGTSDSGKDGQTGA</sequence>
<evidence type="ECO:0000256" key="1">
    <source>
        <dbReference type="ARBA" id="ARBA00005278"/>
    </source>
</evidence>
<keyword evidence="4" id="KW-0812">Transmembrane</keyword>
<evidence type="ECO:0000313" key="6">
    <source>
        <dbReference type="Proteomes" id="UP000029409"/>
    </source>
</evidence>
<name>A0A089IUJ9_PAEDU</name>
<dbReference type="InterPro" id="IPR004995">
    <property type="entry name" value="Spore_Ger"/>
</dbReference>
<dbReference type="InterPro" id="IPR050768">
    <property type="entry name" value="UPF0353/GerABKA_families"/>
</dbReference>
<evidence type="ECO:0000256" key="2">
    <source>
        <dbReference type="ARBA" id="ARBA00023136"/>
    </source>
</evidence>
<protein>
    <submittedName>
        <fullName evidence="5">Spore gernimation protein KB</fullName>
    </submittedName>
</protein>
<organism evidence="5 6">
    <name type="scientific">Paenibacillus durus</name>
    <name type="common">Paenibacillus azotofixans</name>
    <dbReference type="NCBI Taxonomy" id="44251"/>
    <lineage>
        <taxon>Bacteria</taxon>
        <taxon>Bacillati</taxon>
        <taxon>Bacillota</taxon>
        <taxon>Bacilli</taxon>
        <taxon>Bacillales</taxon>
        <taxon>Paenibacillaceae</taxon>
        <taxon>Paenibacillus</taxon>
    </lineage>
</organism>
<dbReference type="GO" id="GO:0016020">
    <property type="term" value="C:membrane"/>
    <property type="evidence" value="ECO:0007669"/>
    <property type="project" value="InterPro"/>
</dbReference>
<evidence type="ECO:0000256" key="4">
    <source>
        <dbReference type="SAM" id="Phobius"/>
    </source>
</evidence>
<dbReference type="STRING" id="44251.PDUR_12695"/>
<feature type="transmembrane region" description="Helical" evidence="4">
    <location>
        <begin position="392"/>
        <end position="413"/>
    </location>
</feature>
<keyword evidence="6" id="KW-1185">Reference proteome</keyword>
<dbReference type="RefSeq" id="WP_042206505.1">
    <property type="nucleotide sequence ID" value="NZ_CP009288.1"/>
</dbReference>
<feature type="region of interest" description="Disordered" evidence="3">
    <location>
        <begin position="1"/>
        <end position="25"/>
    </location>
</feature>
<keyword evidence="4" id="KW-1133">Transmembrane helix</keyword>
<reference evidence="5 6" key="1">
    <citation type="submission" date="2014-08" db="EMBL/GenBank/DDBJ databases">
        <title>Comparative genomics of the Paenibacillus odorifer group.</title>
        <authorList>
            <person name="den Bakker H.C."/>
            <person name="Tsai Y.-C."/>
            <person name="Martin N."/>
            <person name="Korlach J."/>
            <person name="Wiedmann M."/>
        </authorList>
    </citation>
    <scope>NUCLEOTIDE SEQUENCE [LARGE SCALE GENOMIC DNA]</scope>
    <source>
        <strain evidence="5 6">DSM 1735</strain>
    </source>
</reference>
<dbReference type="PANTHER" id="PTHR22550:SF5">
    <property type="entry name" value="LEUCINE ZIPPER PROTEIN 4"/>
    <property type="match status" value="1"/>
</dbReference>
<feature type="transmembrane region" description="Helical" evidence="4">
    <location>
        <begin position="281"/>
        <end position="302"/>
    </location>
</feature>
<accession>A0A089IUJ9</accession>
<dbReference type="eggNOG" id="COG0697">
    <property type="taxonomic scope" value="Bacteria"/>
</dbReference>
<dbReference type="OrthoDB" id="1726708at2"/>
<feature type="transmembrane region" description="Helical" evidence="4">
    <location>
        <begin position="323"/>
        <end position="342"/>
    </location>
</feature>